<evidence type="ECO:0000256" key="1">
    <source>
        <dbReference type="ARBA" id="ARBA00004141"/>
    </source>
</evidence>
<evidence type="ECO:0000256" key="4">
    <source>
        <dbReference type="ARBA" id="ARBA00023136"/>
    </source>
</evidence>
<feature type="transmembrane region" description="Helical" evidence="5">
    <location>
        <begin position="9"/>
        <end position="31"/>
    </location>
</feature>
<dbReference type="GO" id="GO:0016020">
    <property type="term" value="C:membrane"/>
    <property type="evidence" value="ECO:0007669"/>
    <property type="project" value="UniProtKB-SubCell"/>
</dbReference>
<feature type="non-terminal residue" evidence="6">
    <location>
        <position position="60"/>
    </location>
</feature>
<comment type="subcellular location">
    <subcellularLocation>
        <location evidence="1">Membrane</location>
        <topology evidence="1">Multi-pass membrane protein</topology>
    </subcellularLocation>
</comment>
<keyword evidence="3 5" id="KW-1133">Transmembrane helix</keyword>
<gene>
    <name evidence="6" type="ORF">C7B77_15130</name>
</gene>
<protein>
    <submittedName>
        <fullName evidence="6">Cation-efflux pump</fullName>
    </submittedName>
</protein>
<dbReference type="EMBL" id="PVWO01000188">
    <property type="protein sequence ID" value="PSB55419.1"/>
    <property type="molecule type" value="Genomic_DNA"/>
</dbReference>
<organism evidence="6 7">
    <name type="scientific">Chamaesiphon polymorphus CCALA 037</name>
    <dbReference type="NCBI Taxonomy" id="2107692"/>
    <lineage>
        <taxon>Bacteria</taxon>
        <taxon>Bacillati</taxon>
        <taxon>Cyanobacteriota</taxon>
        <taxon>Cyanophyceae</taxon>
        <taxon>Gomontiellales</taxon>
        <taxon>Chamaesiphonaceae</taxon>
        <taxon>Chamaesiphon</taxon>
    </lineage>
</organism>
<evidence type="ECO:0000256" key="5">
    <source>
        <dbReference type="SAM" id="Phobius"/>
    </source>
</evidence>
<reference evidence="6 7" key="1">
    <citation type="submission" date="2018-03" db="EMBL/GenBank/DDBJ databases">
        <title>The ancient ancestry and fast evolution of plastids.</title>
        <authorList>
            <person name="Moore K.R."/>
            <person name="Magnabosco C."/>
            <person name="Momper L."/>
            <person name="Gold D.A."/>
            <person name="Bosak T."/>
            <person name="Fournier G.P."/>
        </authorList>
    </citation>
    <scope>NUCLEOTIDE SEQUENCE [LARGE SCALE GENOMIC DNA]</scope>
    <source>
        <strain evidence="6 7">CCALA 037</strain>
    </source>
</reference>
<accession>A0A2T1GD67</accession>
<dbReference type="AlphaFoldDB" id="A0A2T1GD67"/>
<dbReference type="InterPro" id="IPR027469">
    <property type="entry name" value="Cation_efflux_TMD_sf"/>
</dbReference>
<evidence type="ECO:0000313" key="6">
    <source>
        <dbReference type="EMBL" id="PSB55419.1"/>
    </source>
</evidence>
<keyword evidence="7" id="KW-1185">Reference proteome</keyword>
<name>A0A2T1GD67_9CYAN</name>
<keyword evidence="4 5" id="KW-0472">Membrane</keyword>
<sequence>MSFKTARPYTFLSIGAALMTIGLKTGAYFLTGSVGLLSDALESGINLVAALAAFWALSFA</sequence>
<feature type="transmembrane region" description="Helical" evidence="5">
    <location>
        <begin position="43"/>
        <end position="59"/>
    </location>
</feature>
<proteinExistence type="predicted"/>
<comment type="caution">
    <text evidence="6">The sequence shown here is derived from an EMBL/GenBank/DDBJ whole genome shotgun (WGS) entry which is preliminary data.</text>
</comment>
<evidence type="ECO:0000313" key="7">
    <source>
        <dbReference type="Proteomes" id="UP000238937"/>
    </source>
</evidence>
<evidence type="ECO:0000256" key="3">
    <source>
        <dbReference type="ARBA" id="ARBA00022989"/>
    </source>
</evidence>
<keyword evidence="2 5" id="KW-0812">Transmembrane</keyword>
<dbReference type="SUPFAM" id="SSF161111">
    <property type="entry name" value="Cation efflux protein transmembrane domain-like"/>
    <property type="match status" value="1"/>
</dbReference>
<dbReference type="Proteomes" id="UP000238937">
    <property type="component" value="Unassembled WGS sequence"/>
</dbReference>
<evidence type="ECO:0000256" key="2">
    <source>
        <dbReference type="ARBA" id="ARBA00022692"/>
    </source>
</evidence>